<feature type="signal peptide" evidence="1">
    <location>
        <begin position="1"/>
        <end position="20"/>
    </location>
</feature>
<comment type="caution">
    <text evidence="2">The sequence shown here is derived from an EMBL/GenBank/DDBJ whole genome shotgun (WGS) entry which is preliminary data.</text>
</comment>
<dbReference type="Proteomes" id="UP001302274">
    <property type="component" value="Unassembled WGS sequence"/>
</dbReference>
<feature type="chain" id="PRO_5046551654" evidence="1">
    <location>
        <begin position="21"/>
        <end position="118"/>
    </location>
</feature>
<organism evidence="2 3">
    <name type="scientific">Bacteriovorax antarcticus</name>
    <dbReference type="NCBI Taxonomy" id="3088717"/>
    <lineage>
        <taxon>Bacteria</taxon>
        <taxon>Pseudomonadati</taxon>
        <taxon>Bdellovibrionota</taxon>
        <taxon>Bacteriovoracia</taxon>
        <taxon>Bacteriovoracales</taxon>
        <taxon>Bacteriovoracaceae</taxon>
        <taxon>Bacteriovorax</taxon>
    </lineage>
</organism>
<dbReference type="EMBL" id="JAYGJQ010000002">
    <property type="protein sequence ID" value="MEA9356835.1"/>
    <property type="molecule type" value="Genomic_DNA"/>
</dbReference>
<proteinExistence type="predicted"/>
<reference evidence="2 3" key="1">
    <citation type="submission" date="2023-11" db="EMBL/GenBank/DDBJ databases">
        <title>A Novel Polar Bacteriovorax (B. antarcticus) Isolated from the Biocrust in Antarctica.</title>
        <authorList>
            <person name="Mun W."/>
            <person name="Choi S.Y."/>
            <person name="Mitchell R.J."/>
        </authorList>
    </citation>
    <scope>NUCLEOTIDE SEQUENCE [LARGE SCALE GENOMIC DNA]</scope>
    <source>
        <strain evidence="2 3">PP10</strain>
    </source>
</reference>
<gene>
    <name evidence="2" type="ORF">SHI21_11490</name>
</gene>
<evidence type="ECO:0000313" key="3">
    <source>
        <dbReference type="Proteomes" id="UP001302274"/>
    </source>
</evidence>
<evidence type="ECO:0000313" key="2">
    <source>
        <dbReference type="EMBL" id="MEA9356835.1"/>
    </source>
</evidence>
<protein>
    <submittedName>
        <fullName evidence="2">Uncharacterized protein</fullName>
    </submittedName>
</protein>
<evidence type="ECO:0000256" key="1">
    <source>
        <dbReference type="SAM" id="SignalP"/>
    </source>
</evidence>
<sequence length="118" mass="13377">MKKMISMIGLLMSMTVVASAGELIKMPMQDLVATDMDYVFEVKTNKFDKVVLDCQSFITGMSFSNGGELKSNIYLDMFLCEDMVNFLQESKRDQLPVCIGLDHDNEELVITRETDECI</sequence>
<name>A0ABU5VZ29_9BACT</name>
<accession>A0ABU5VZ29</accession>
<keyword evidence="3" id="KW-1185">Reference proteome</keyword>
<dbReference type="RefSeq" id="WP_323576730.1">
    <property type="nucleotide sequence ID" value="NZ_JAYGJQ010000002.1"/>
</dbReference>
<keyword evidence="1" id="KW-0732">Signal</keyword>